<reference evidence="3" key="2">
    <citation type="submission" date="2019-09" db="UniProtKB">
        <authorList>
            <consortium name="WormBaseParasite"/>
        </authorList>
    </citation>
    <scope>IDENTIFICATION</scope>
</reference>
<gene>
    <name evidence="1" type="ORF">HPBE_LOCUS23304</name>
</gene>
<reference evidence="1 2" key="1">
    <citation type="submission" date="2018-11" db="EMBL/GenBank/DDBJ databases">
        <authorList>
            <consortium name="Pathogen Informatics"/>
        </authorList>
    </citation>
    <scope>NUCLEOTIDE SEQUENCE [LARGE SCALE GENOMIC DNA]</scope>
</reference>
<name>A0A183GKT5_HELPZ</name>
<dbReference type="Proteomes" id="UP000050761">
    <property type="component" value="Unassembled WGS sequence"/>
</dbReference>
<sequence>MPQHPTTTAKRNKPENNHNFYKKPLALRCIWEATGGQFHNKIDHIMFICKFYLMAVSVIPNFNLGPPPPLHPDLIKLPTSHPGFFENPRTIVVFNV</sequence>
<keyword evidence="2" id="KW-1185">Reference proteome</keyword>
<accession>A0A3P8CCQ1</accession>
<accession>A0A183GKT5</accession>
<evidence type="ECO:0000313" key="1">
    <source>
        <dbReference type="EMBL" id="VDP37917.1"/>
    </source>
</evidence>
<organism evidence="2 3">
    <name type="scientific">Heligmosomoides polygyrus</name>
    <name type="common">Parasitic roundworm</name>
    <dbReference type="NCBI Taxonomy" id="6339"/>
    <lineage>
        <taxon>Eukaryota</taxon>
        <taxon>Metazoa</taxon>
        <taxon>Ecdysozoa</taxon>
        <taxon>Nematoda</taxon>
        <taxon>Chromadorea</taxon>
        <taxon>Rhabditida</taxon>
        <taxon>Rhabditina</taxon>
        <taxon>Rhabditomorpha</taxon>
        <taxon>Strongyloidea</taxon>
        <taxon>Heligmosomidae</taxon>
        <taxon>Heligmosomoides</taxon>
    </lineage>
</organism>
<protein>
    <submittedName>
        <fullName evidence="3">Ovule protein</fullName>
    </submittedName>
</protein>
<dbReference type="WBParaSite" id="HPBE_0002330501-mRNA-1">
    <property type="protein sequence ID" value="HPBE_0002330501-mRNA-1"/>
    <property type="gene ID" value="HPBE_0002330501"/>
</dbReference>
<dbReference type="EMBL" id="UZAH01034911">
    <property type="protein sequence ID" value="VDP37917.1"/>
    <property type="molecule type" value="Genomic_DNA"/>
</dbReference>
<evidence type="ECO:0000313" key="2">
    <source>
        <dbReference type="Proteomes" id="UP000050761"/>
    </source>
</evidence>
<evidence type="ECO:0000313" key="3">
    <source>
        <dbReference type="WBParaSite" id="HPBE_0002330501-mRNA-1"/>
    </source>
</evidence>
<proteinExistence type="predicted"/>
<dbReference type="AlphaFoldDB" id="A0A183GKT5"/>